<sequence length="194" mass="21070">MPALLTALAVLVGPAVATHPAPAGAAAPAVAEAAARPLEAYADYDGQTRCAPRAKPGAKALQRWLVATYGGSKGPISRACSSGGQSEHKEGRALDWTMDATRKADRRAVRRFLDDVLADDGQGRAHAKARRMGIMYIIWDDRIWRSYDRFAVDDYRPCDRPADCSKTARHRDHVHVSLSRAGGRGDTSWYAGRV</sequence>
<feature type="domain" description="ARB-07466-like C-terminal" evidence="2">
    <location>
        <begin position="53"/>
        <end position="147"/>
    </location>
</feature>
<comment type="caution">
    <text evidence="3">The sequence shown here is derived from an EMBL/GenBank/DDBJ whole genome shotgun (WGS) entry which is preliminary data.</text>
</comment>
<accession>A0ABP5AWQ4</accession>
<dbReference type="RefSeq" id="WP_344007462.1">
    <property type="nucleotide sequence ID" value="NZ_BAAAMY010000005.1"/>
</dbReference>
<organism evidence="3 4">
    <name type="scientific">Nocardioides lentus</name>
    <dbReference type="NCBI Taxonomy" id="338077"/>
    <lineage>
        <taxon>Bacteria</taxon>
        <taxon>Bacillati</taxon>
        <taxon>Actinomycetota</taxon>
        <taxon>Actinomycetes</taxon>
        <taxon>Propionibacteriales</taxon>
        <taxon>Nocardioidaceae</taxon>
        <taxon>Nocardioides</taxon>
    </lineage>
</organism>
<evidence type="ECO:0000313" key="3">
    <source>
        <dbReference type="EMBL" id="GAA1921648.1"/>
    </source>
</evidence>
<dbReference type="Pfam" id="PF26571">
    <property type="entry name" value="VldE"/>
    <property type="match status" value="1"/>
</dbReference>
<keyword evidence="1" id="KW-0732">Signal</keyword>
<gene>
    <name evidence="3" type="ORF">GCM10009737_23920</name>
</gene>
<feature type="chain" id="PRO_5046026704" description="ARB-07466-like C-terminal domain-containing protein" evidence="1">
    <location>
        <begin position="26"/>
        <end position="194"/>
    </location>
</feature>
<evidence type="ECO:0000256" key="1">
    <source>
        <dbReference type="SAM" id="SignalP"/>
    </source>
</evidence>
<proteinExistence type="predicted"/>
<protein>
    <recommendedName>
        <fullName evidence="2">ARB-07466-like C-terminal domain-containing protein</fullName>
    </recommendedName>
</protein>
<dbReference type="Proteomes" id="UP001501612">
    <property type="component" value="Unassembled WGS sequence"/>
</dbReference>
<feature type="signal peptide" evidence="1">
    <location>
        <begin position="1"/>
        <end position="25"/>
    </location>
</feature>
<dbReference type="EMBL" id="BAAAMY010000005">
    <property type="protein sequence ID" value="GAA1921648.1"/>
    <property type="molecule type" value="Genomic_DNA"/>
</dbReference>
<keyword evidence="4" id="KW-1185">Reference proteome</keyword>
<dbReference type="InterPro" id="IPR058593">
    <property type="entry name" value="ARB_07466-like_C"/>
</dbReference>
<evidence type="ECO:0000259" key="2">
    <source>
        <dbReference type="Pfam" id="PF26571"/>
    </source>
</evidence>
<reference evidence="4" key="1">
    <citation type="journal article" date="2019" name="Int. J. Syst. Evol. Microbiol.">
        <title>The Global Catalogue of Microorganisms (GCM) 10K type strain sequencing project: providing services to taxonomists for standard genome sequencing and annotation.</title>
        <authorList>
            <consortium name="The Broad Institute Genomics Platform"/>
            <consortium name="The Broad Institute Genome Sequencing Center for Infectious Disease"/>
            <person name="Wu L."/>
            <person name="Ma J."/>
        </authorList>
    </citation>
    <scope>NUCLEOTIDE SEQUENCE [LARGE SCALE GENOMIC DNA]</scope>
    <source>
        <strain evidence="4">JCM 14046</strain>
    </source>
</reference>
<evidence type="ECO:0000313" key="4">
    <source>
        <dbReference type="Proteomes" id="UP001501612"/>
    </source>
</evidence>
<name>A0ABP5AWQ4_9ACTN</name>